<evidence type="ECO:0000256" key="8">
    <source>
        <dbReference type="RuleBase" id="RU367037"/>
    </source>
</evidence>
<keyword evidence="7 8" id="KW-0249">Electron transport</keyword>
<dbReference type="GO" id="GO:0016651">
    <property type="term" value="F:oxidoreductase activity, acting on NAD(P)H"/>
    <property type="evidence" value="ECO:0007669"/>
    <property type="project" value="UniProtKB-ARBA"/>
</dbReference>
<dbReference type="NCBIfam" id="TIGR01753">
    <property type="entry name" value="flav_short"/>
    <property type="match status" value="1"/>
</dbReference>
<keyword evidence="4 8" id="KW-0813">Transport</keyword>
<keyword evidence="5 8" id="KW-0285">Flavoprotein</keyword>
<reference evidence="10" key="2">
    <citation type="journal article" date="2021" name="PeerJ">
        <title>Extensive microbial diversity within the chicken gut microbiome revealed by metagenomics and culture.</title>
        <authorList>
            <person name="Gilroy R."/>
            <person name="Ravi A."/>
            <person name="Getino M."/>
            <person name="Pursley I."/>
            <person name="Horton D.L."/>
            <person name="Alikhan N.F."/>
            <person name="Baker D."/>
            <person name="Gharbi K."/>
            <person name="Hall N."/>
            <person name="Watson M."/>
            <person name="Adriaenssens E.M."/>
            <person name="Foster-Nyarko E."/>
            <person name="Jarju S."/>
            <person name="Secka A."/>
            <person name="Antonio M."/>
            <person name="Oren A."/>
            <person name="Chaudhuri R.R."/>
            <person name="La Ragione R."/>
            <person name="Hildebrand F."/>
            <person name="Pallen M.J."/>
        </authorList>
    </citation>
    <scope>NUCLEOTIDE SEQUENCE</scope>
    <source>
        <strain evidence="10">USAMLcec3-3695</strain>
    </source>
</reference>
<dbReference type="EMBL" id="DVNB01000082">
    <property type="protein sequence ID" value="HIU57678.1"/>
    <property type="molecule type" value="Genomic_DNA"/>
</dbReference>
<name>A0A9D1MCP1_9FIRM</name>
<reference evidence="10" key="1">
    <citation type="submission" date="2020-10" db="EMBL/GenBank/DDBJ databases">
        <authorList>
            <person name="Gilroy R."/>
        </authorList>
    </citation>
    <scope>NUCLEOTIDE SEQUENCE</scope>
    <source>
        <strain evidence="10">USAMLcec3-3695</strain>
    </source>
</reference>
<evidence type="ECO:0000256" key="4">
    <source>
        <dbReference type="ARBA" id="ARBA00022448"/>
    </source>
</evidence>
<dbReference type="PROSITE" id="PS50902">
    <property type="entry name" value="FLAVODOXIN_LIKE"/>
    <property type="match status" value="1"/>
</dbReference>
<sequence>MGKTAVIYWSGTGNTEVMANAVADAVKAAGGECDLMTVSEISADKAAEYDVLALGCPAMGAEVLEEGEFEPFFAELEGKLGGKNVALFGSYGWGDGEWMRSWQDRVNDAGAKLIGGEGVIANEAPDDEALGKCAELGKELASL</sequence>
<dbReference type="InterPro" id="IPR001226">
    <property type="entry name" value="Flavodoxin_CS"/>
</dbReference>
<feature type="domain" description="Flavodoxin-like" evidence="9">
    <location>
        <begin position="4"/>
        <end position="141"/>
    </location>
</feature>
<dbReference type="InterPro" id="IPR010087">
    <property type="entry name" value="Flav_short"/>
</dbReference>
<gene>
    <name evidence="10" type="ORF">IAA61_07725</name>
</gene>
<organism evidence="10 11">
    <name type="scientific">Candidatus Ornithomonoglobus merdipullorum</name>
    <dbReference type="NCBI Taxonomy" id="2840895"/>
    <lineage>
        <taxon>Bacteria</taxon>
        <taxon>Bacillati</taxon>
        <taxon>Bacillota</taxon>
        <taxon>Clostridia</taxon>
        <taxon>Candidatus Ornithomonoglobus</taxon>
    </lineage>
</organism>
<evidence type="ECO:0000256" key="2">
    <source>
        <dbReference type="ARBA" id="ARBA00003297"/>
    </source>
</evidence>
<dbReference type="GO" id="GO:0009055">
    <property type="term" value="F:electron transfer activity"/>
    <property type="evidence" value="ECO:0007669"/>
    <property type="project" value="UniProtKB-UniRule"/>
</dbReference>
<dbReference type="AlphaFoldDB" id="A0A9D1MCP1"/>
<evidence type="ECO:0000256" key="6">
    <source>
        <dbReference type="ARBA" id="ARBA00022643"/>
    </source>
</evidence>
<dbReference type="PROSITE" id="PS00201">
    <property type="entry name" value="FLAVODOXIN"/>
    <property type="match status" value="1"/>
</dbReference>
<comment type="cofactor">
    <cofactor evidence="1 8">
        <name>FMN</name>
        <dbReference type="ChEBI" id="CHEBI:58210"/>
    </cofactor>
</comment>
<dbReference type="InterPro" id="IPR008254">
    <property type="entry name" value="Flavodoxin/NO_synth"/>
</dbReference>
<dbReference type="PANTHER" id="PTHR42809">
    <property type="entry name" value="FLAVODOXIN 2"/>
    <property type="match status" value="1"/>
</dbReference>
<dbReference type="GO" id="GO:0010181">
    <property type="term" value="F:FMN binding"/>
    <property type="evidence" value="ECO:0007669"/>
    <property type="project" value="UniProtKB-UniRule"/>
</dbReference>
<protein>
    <recommendedName>
        <fullName evidence="8">Flavodoxin</fullName>
    </recommendedName>
</protein>
<evidence type="ECO:0000313" key="11">
    <source>
        <dbReference type="Proteomes" id="UP000824109"/>
    </source>
</evidence>
<accession>A0A9D1MCP1</accession>
<dbReference type="SUPFAM" id="SSF52218">
    <property type="entry name" value="Flavoproteins"/>
    <property type="match status" value="1"/>
</dbReference>
<dbReference type="InterPro" id="IPR050619">
    <property type="entry name" value="Flavodoxin"/>
</dbReference>
<evidence type="ECO:0000256" key="5">
    <source>
        <dbReference type="ARBA" id="ARBA00022630"/>
    </source>
</evidence>
<dbReference type="Pfam" id="PF00258">
    <property type="entry name" value="Flavodoxin_1"/>
    <property type="match status" value="1"/>
</dbReference>
<keyword evidence="6 8" id="KW-0288">FMN</keyword>
<evidence type="ECO:0000256" key="3">
    <source>
        <dbReference type="ARBA" id="ARBA00005267"/>
    </source>
</evidence>
<comment type="caution">
    <text evidence="10">The sequence shown here is derived from an EMBL/GenBank/DDBJ whole genome shotgun (WGS) entry which is preliminary data.</text>
</comment>
<comment type="function">
    <text evidence="2 8">Low-potential electron donor to a number of redox enzymes.</text>
</comment>
<dbReference type="InterPro" id="IPR029039">
    <property type="entry name" value="Flavoprotein-like_sf"/>
</dbReference>
<evidence type="ECO:0000256" key="1">
    <source>
        <dbReference type="ARBA" id="ARBA00001917"/>
    </source>
</evidence>
<proteinExistence type="inferred from homology"/>
<dbReference type="Proteomes" id="UP000824109">
    <property type="component" value="Unassembled WGS sequence"/>
</dbReference>
<evidence type="ECO:0000313" key="10">
    <source>
        <dbReference type="EMBL" id="HIU57678.1"/>
    </source>
</evidence>
<comment type="similarity">
    <text evidence="3 8">Belongs to the flavodoxin family.</text>
</comment>
<evidence type="ECO:0000256" key="7">
    <source>
        <dbReference type="ARBA" id="ARBA00022982"/>
    </source>
</evidence>
<dbReference type="PANTHER" id="PTHR42809:SF1">
    <property type="entry name" value="FLAVODOXIN 1"/>
    <property type="match status" value="1"/>
</dbReference>
<dbReference type="Gene3D" id="3.40.50.360">
    <property type="match status" value="1"/>
</dbReference>
<evidence type="ECO:0000259" key="9">
    <source>
        <dbReference type="PROSITE" id="PS50902"/>
    </source>
</evidence>